<protein>
    <recommendedName>
        <fullName evidence="11">Saposin B-type domain-containing protein</fullName>
    </recommendedName>
</protein>
<gene>
    <name evidence="10" type="ORF">g.47413</name>
</gene>
<feature type="domain" description="Saposin B-type" evidence="8">
    <location>
        <begin position="506"/>
        <end position="587"/>
    </location>
</feature>
<keyword evidence="4" id="KW-0677">Repeat</keyword>
<dbReference type="PROSITE" id="PS50015">
    <property type="entry name" value="SAP_B"/>
    <property type="match status" value="5"/>
</dbReference>
<dbReference type="PRINTS" id="PR01797">
    <property type="entry name" value="SAPOSIN"/>
</dbReference>
<dbReference type="Pfam" id="PF05184">
    <property type="entry name" value="SapB_1"/>
    <property type="match status" value="1"/>
</dbReference>
<dbReference type="GO" id="GO:0005576">
    <property type="term" value="C:extracellular region"/>
    <property type="evidence" value="ECO:0007669"/>
    <property type="project" value="UniProtKB-SubCell"/>
</dbReference>
<evidence type="ECO:0008006" key="11">
    <source>
        <dbReference type="Google" id="ProtNLM"/>
    </source>
</evidence>
<dbReference type="PANTHER" id="PTHR11480">
    <property type="entry name" value="SAPOSIN-RELATED"/>
    <property type="match status" value="1"/>
</dbReference>
<dbReference type="InterPro" id="IPR011001">
    <property type="entry name" value="Saposin-like"/>
</dbReference>
<keyword evidence="6" id="KW-0325">Glycoprotein</keyword>
<dbReference type="SUPFAM" id="SSF47862">
    <property type="entry name" value="Saposin"/>
    <property type="match status" value="4"/>
</dbReference>
<feature type="domain" description="Saposin B-type" evidence="8">
    <location>
        <begin position="250"/>
        <end position="330"/>
    </location>
</feature>
<name>A0A1B6GZ43_9HEMI</name>
<dbReference type="GO" id="GO:0005764">
    <property type="term" value="C:lysosome"/>
    <property type="evidence" value="ECO:0007669"/>
    <property type="project" value="InterPro"/>
</dbReference>
<feature type="signal peptide" evidence="7">
    <location>
        <begin position="1"/>
        <end position="22"/>
    </location>
</feature>
<dbReference type="InterPro" id="IPR051428">
    <property type="entry name" value="Sphingo_Act-Surfact_Prot"/>
</dbReference>
<dbReference type="EMBL" id="GECZ01002080">
    <property type="protein sequence ID" value="JAS67689.1"/>
    <property type="molecule type" value="Transcribed_RNA"/>
</dbReference>
<keyword evidence="3 7" id="KW-0732">Signal</keyword>
<feature type="chain" id="PRO_5008584064" description="Saposin B-type domain-containing protein" evidence="7">
    <location>
        <begin position="23"/>
        <end position="673"/>
    </location>
</feature>
<keyword evidence="5" id="KW-1015">Disulfide bond</keyword>
<dbReference type="AlphaFoldDB" id="A0A1B6GZ43"/>
<dbReference type="PROSITE" id="PS51110">
    <property type="entry name" value="SAP_A"/>
    <property type="match status" value="1"/>
</dbReference>
<evidence type="ECO:0000256" key="1">
    <source>
        <dbReference type="ARBA" id="ARBA00004613"/>
    </source>
</evidence>
<dbReference type="GO" id="GO:0016020">
    <property type="term" value="C:membrane"/>
    <property type="evidence" value="ECO:0007669"/>
    <property type="project" value="GOC"/>
</dbReference>
<accession>A0A1B6GZ43</accession>
<feature type="domain" description="Saposin B-type" evidence="8">
    <location>
        <begin position="409"/>
        <end position="486"/>
    </location>
</feature>
<dbReference type="Pfam" id="PF03489">
    <property type="entry name" value="SapB_2"/>
    <property type="match status" value="1"/>
</dbReference>
<dbReference type="SMART" id="SM00162">
    <property type="entry name" value="SAPA"/>
    <property type="match status" value="1"/>
</dbReference>
<dbReference type="InterPro" id="IPR008373">
    <property type="entry name" value="Saposin"/>
</dbReference>
<dbReference type="InterPro" id="IPR003119">
    <property type="entry name" value="SAP_A"/>
</dbReference>
<evidence type="ECO:0000259" key="9">
    <source>
        <dbReference type="PROSITE" id="PS51110"/>
    </source>
</evidence>
<keyword evidence="2" id="KW-0964">Secreted</keyword>
<evidence type="ECO:0000313" key="10">
    <source>
        <dbReference type="EMBL" id="JAS67689.1"/>
    </source>
</evidence>
<evidence type="ECO:0000256" key="2">
    <source>
        <dbReference type="ARBA" id="ARBA00022525"/>
    </source>
</evidence>
<reference evidence="10" key="1">
    <citation type="submission" date="2015-11" db="EMBL/GenBank/DDBJ databases">
        <title>De novo transcriptome assembly of four potential Pierce s Disease insect vectors from Arizona vineyards.</title>
        <authorList>
            <person name="Tassone E.E."/>
        </authorList>
    </citation>
    <scope>NUCLEOTIDE SEQUENCE</scope>
</reference>
<feature type="domain" description="Saposin B-type" evidence="8">
    <location>
        <begin position="67"/>
        <end position="151"/>
    </location>
</feature>
<dbReference type="PANTHER" id="PTHR11480:SF3">
    <property type="entry name" value="BCDNA.GH08312"/>
    <property type="match status" value="1"/>
</dbReference>
<evidence type="ECO:0000256" key="5">
    <source>
        <dbReference type="ARBA" id="ARBA00023157"/>
    </source>
</evidence>
<dbReference type="InterPro" id="IPR008138">
    <property type="entry name" value="SapB_2"/>
</dbReference>
<dbReference type="InterPro" id="IPR007856">
    <property type="entry name" value="SapB_1"/>
</dbReference>
<comment type="subcellular location">
    <subcellularLocation>
        <location evidence="1">Secreted</location>
    </subcellularLocation>
</comment>
<feature type="domain" description="Saposin B-type" evidence="8">
    <location>
        <begin position="595"/>
        <end position="673"/>
    </location>
</feature>
<dbReference type="GO" id="GO:0006665">
    <property type="term" value="P:sphingolipid metabolic process"/>
    <property type="evidence" value="ECO:0007669"/>
    <property type="project" value="InterPro"/>
</dbReference>
<evidence type="ECO:0000256" key="4">
    <source>
        <dbReference type="ARBA" id="ARBA00022737"/>
    </source>
</evidence>
<dbReference type="SMART" id="SM00741">
    <property type="entry name" value="SapB"/>
    <property type="match status" value="5"/>
</dbReference>
<evidence type="ECO:0000256" key="6">
    <source>
        <dbReference type="ARBA" id="ARBA00023180"/>
    </source>
</evidence>
<organism evidence="10">
    <name type="scientific">Cuerna arida</name>
    <dbReference type="NCBI Taxonomy" id="1464854"/>
    <lineage>
        <taxon>Eukaryota</taxon>
        <taxon>Metazoa</taxon>
        <taxon>Ecdysozoa</taxon>
        <taxon>Arthropoda</taxon>
        <taxon>Hexapoda</taxon>
        <taxon>Insecta</taxon>
        <taxon>Pterygota</taxon>
        <taxon>Neoptera</taxon>
        <taxon>Paraneoptera</taxon>
        <taxon>Hemiptera</taxon>
        <taxon>Auchenorrhyncha</taxon>
        <taxon>Membracoidea</taxon>
        <taxon>Cicadellidae</taxon>
        <taxon>Cicadellinae</taxon>
        <taxon>Proconiini</taxon>
        <taxon>Cuerna</taxon>
    </lineage>
</organism>
<proteinExistence type="predicted"/>
<sequence>MEKLLSLLCLVVILASISITTCLKTVYYPKHCSGGSEIICMNLATAKSCNATKMCIDYWSKNTISVDESVCETCMNMIRDARETLESDDTKEIIDTVMNATCNIYFKYVPSMRRKCDEISIEYMDEFIQMLSSNMDEKTICTVVFLCRKNVAEISNCERCHNFAKNQLQRLPSEPLDFAKFVSRFAHKFCAISMNNDQLTCRTFMIRHTSEIHSYLLLNLQQKNLCLYSSQCPLDGDAIISNSLIEIDSKNDTCDMCKVITTNIRNMLVFNTTFEQFKRISESICMKLFDNSKMCETDVDEYYKYLFDFLEQKDVADMICVLMNLCDSNVKWEDLGALLGPYNRYKVDNILVIGTDDEVPIFKPWKESQSETVKPKKKIDFGDTIDDFEPIPFDRRSIISPYYKAVQESSTSCDYCSQVVSFISKWVHYGLNESQIRVELQQFCNLLHIDSTKCLDYMKNVHDIIVMINDNITPEVICQKLCSNPDYDYDSDSNSDSGSDSETEMASTDCDICRLVVNLLKNKLHKNETESKIKTYLEHICDEGTTKFKSQCTEFVDKYSDEAIKKFLSGLDSKKVCLELRFCDKKPKSTEEKKVSKICKMCNKISQIIYENKDRTPFNFSDSKQLKKICHNFDNEDECEDLAKAFGPTLNHLILQMDRSQAEACDKVGLCTN</sequence>
<feature type="domain" description="Saposin A-type" evidence="9">
    <location>
        <begin position="25"/>
        <end position="64"/>
    </location>
</feature>
<dbReference type="Pfam" id="PF02199">
    <property type="entry name" value="SapA"/>
    <property type="match status" value="1"/>
</dbReference>
<evidence type="ECO:0000256" key="7">
    <source>
        <dbReference type="SAM" id="SignalP"/>
    </source>
</evidence>
<evidence type="ECO:0000256" key="3">
    <source>
        <dbReference type="ARBA" id="ARBA00022729"/>
    </source>
</evidence>
<dbReference type="Gene3D" id="1.10.225.10">
    <property type="entry name" value="Saposin-like"/>
    <property type="match status" value="5"/>
</dbReference>
<evidence type="ECO:0000259" key="8">
    <source>
        <dbReference type="PROSITE" id="PS50015"/>
    </source>
</evidence>
<dbReference type="InterPro" id="IPR008139">
    <property type="entry name" value="SaposinB_dom"/>
</dbReference>